<dbReference type="Proteomes" id="UP001321760">
    <property type="component" value="Unassembled WGS sequence"/>
</dbReference>
<evidence type="ECO:0000313" key="2">
    <source>
        <dbReference type="EMBL" id="KAK4450376.1"/>
    </source>
</evidence>
<gene>
    <name evidence="2" type="ORF">QBC34DRAFT_403325</name>
</gene>
<feature type="region of interest" description="Disordered" evidence="1">
    <location>
        <begin position="162"/>
        <end position="201"/>
    </location>
</feature>
<protein>
    <submittedName>
        <fullName evidence="2">Uncharacterized protein</fullName>
    </submittedName>
</protein>
<organism evidence="2 3">
    <name type="scientific">Podospora aff. communis PSN243</name>
    <dbReference type="NCBI Taxonomy" id="3040156"/>
    <lineage>
        <taxon>Eukaryota</taxon>
        <taxon>Fungi</taxon>
        <taxon>Dikarya</taxon>
        <taxon>Ascomycota</taxon>
        <taxon>Pezizomycotina</taxon>
        <taxon>Sordariomycetes</taxon>
        <taxon>Sordariomycetidae</taxon>
        <taxon>Sordariales</taxon>
        <taxon>Podosporaceae</taxon>
        <taxon>Podospora</taxon>
    </lineage>
</organism>
<name>A0AAV9GRU5_9PEZI</name>
<comment type="caution">
    <text evidence="2">The sequence shown here is derived from an EMBL/GenBank/DDBJ whole genome shotgun (WGS) entry which is preliminary data.</text>
</comment>
<dbReference type="AlphaFoldDB" id="A0AAV9GRU5"/>
<evidence type="ECO:0000313" key="3">
    <source>
        <dbReference type="Proteomes" id="UP001321760"/>
    </source>
</evidence>
<evidence type="ECO:0000256" key="1">
    <source>
        <dbReference type="SAM" id="MobiDB-lite"/>
    </source>
</evidence>
<reference evidence="2" key="1">
    <citation type="journal article" date="2023" name="Mol. Phylogenet. Evol.">
        <title>Genome-scale phylogeny and comparative genomics of the fungal order Sordariales.</title>
        <authorList>
            <person name="Hensen N."/>
            <person name="Bonometti L."/>
            <person name="Westerberg I."/>
            <person name="Brannstrom I.O."/>
            <person name="Guillou S."/>
            <person name="Cros-Aarteil S."/>
            <person name="Calhoun S."/>
            <person name="Haridas S."/>
            <person name="Kuo A."/>
            <person name="Mondo S."/>
            <person name="Pangilinan J."/>
            <person name="Riley R."/>
            <person name="LaButti K."/>
            <person name="Andreopoulos B."/>
            <person name="Lipzen A."/>
            <person name="Chen C."/>
            <person name="Yan M."/>
            <person name="Daum C."/>
            <person name="Ng V."/>
            <person name="Clum A."/>
            <person name="Steindorff A."/>
            <person name="Ohm R.A."/>
            <person name="Martin F."/>
            <person name="Silar P."/>
            <person name="Natvig D.O."/>
            <person name="Lalanne C."/>
            <person name="Gautier V."/>
            <person name="Ament-Velasquez S.L."/>
            <person name="Kruys A."/>
            <person name="Hutchinson M.I."/>
            <person name="Powell A.J."/>
            <person name="Barry K."/>
            <person name="Miller A.N."/>
            <person name="Grigoriev I.V."/>
            <person name="Debuchy R."/>
            <person name="Gladieux P."/>
            <person name="Hiltunen Thoren M."/>
            <person name="Johannesson H."/>
        </authorList>
    </citation>
    <scope>NUCLEOTIDE SEQUENCE</scope>
    <source>
        <strain evidence="2">PSN243</strain>
    </source>
</reference>
<accession>A0AAV9GRU5</accession>
<reference evidence="2" key="2">
    <citation type="submission" date="2023-05" db="EMBL/GenBank/DDBJ databases">
        <authorList>
            <consortium name="Lawrence Berkeley National Laboratory"/>
            <person name="Steindorff A."/>
            <person name="Hensen N."/>
            <person name="Bonometti L."/>
            <person name="Westerberg I."/>
            <person name="Brannstrom I.O."/>
            <person name="Guillou S."/>
            <person name="Cros-Aarteil S."/>
            <person name="Calhoun S."/>
            <person name="Haridas S."/>
            <person name="Kuo A."/>
            <person name="Mondo S."/>
            <person name="Pangilinan J."/>
            <person name="Riley R."/>
            <person name="Labutti K."/>
            <person name="Andreopoulos B."/>
            <person name="Lipzen A."/>
            <person name="Chen C."/>
            <person name="Yanf M."/>
            <person name="Daum C."/>
            <person name="Ng V."/>
            <person name="Clum A."/>
            <person name="Ohm R."/>
            <person name="Martin F."/>
            <person name="Silar P."/>
            <person name="Natvig D."/>
            <person name="Lalanne C."/>
            <person name="Gautier V."/>
            <person name="Ament-Velasquez S.L."/>
            <person name="Kruys A."/>
            <person name="Hutchinson M.I."/>
            <person name="Powell A.J."/>
            <person name="Barry K."/>
            <person name="Miller A.N."/>
            <person name="Grigoriev I.V."/>
            <person name="Debuchy R."/>
            <person name="Gladieux P."/>
            <person name="Thoren M.H."/>
            <person name="Johannesson H."/>
        </authorList>
    </citation>
    <scope>NUCLEOTIDE SEQUENCE</scope>
    <source>
        <strain evidence="2">PSN243</strain>
    </source>
</reference>
<proteinExistence type="predicted"/>
<dbReference type="EMBL" id="MU865933">
    <property type="protein sequence ID" value="KAK4450376.1"/>
    <property type="molecule type" value="Genomic_DNA"/>
</dbReference>
<keyword evidence="3" id="KW-1185">Reference proteome</keyword>
<sequence length="201" mass="22550">MFKHFVLNPFLPLEARSKSQDVPPETLAFGSCVTSNHDNGHTCLPLVEYGPRTHVMSSKHYVLDTKICGRENLGHKEFLRKYSVAEKVGFPDNEEKCVSSVKDGEEHDVQVMHMIRRPAGDVTRSIGSPAWISEWHRNGARVLDGVERTVYCISFVHNSSNLSPTATEYHPPNTPPEIPGGTPARTDSEKIEEEEVKRDVD</sequence>